<keyword evidence="2" id="KW-1185">Reference proteome</keyword>
<organism evidence="1 2">
    <name type="scientific">Mycena pura</name>
    <dbReference type="NCBI Taxonomy" id="153505"/>
    <lineage>
        <taxon>Eukaryota</taxon>
        <taxon>Fungi</taxon>
        <taxon>Dikarya</taxon>
        <taxon>Basidiomycota</taxon>
        <taxon>Agaricomycotina</taxon>
        <taxon>Agaricomycetes</taxon>
        <taxon>Agaricomycetidae</taxon>
        <taxon>Agaricales</taxon>
        <taxon>Marasmiineae</taxon>
        <taxon>Mycenaceae</taxon>
        <taxon>Mycena</taxon>
    </lineage>
</organism>
<gene>
    <name evidence="1" type="ORF">GGX14DRAFT_360127</name>
</gene>
<feature type="non-terminal residue" evidence="1">
    <location>
        <position position="1"/>
    </location>
</feature>
<sequence>VKVEKDAINTVRALYAPKDHEVFQLVPPDFGVIITQIYIEIGQPPITRESCWDIYLQLLGQFRALDSVHDIPRDMDERWGHALTLARDDHAKDIELIPNLQPLRNGDEVVGLGGSYYMGGVNNGEGLSILMHYLSSLTSH</sequence>
<protein>
    <submittedName>
        <fullName evidence="1">Uncharacterized protein</fullName>
    </submittedName>
</protein>
<evidence type="ECO:0000313" key="1">
    <source>
        <dbReference type="EMBL" id="KAJ7214559.1"/>
    </source>
</evidence>
<evidence type="ECO:0000313" key="2">
    <source>
        <dbReference type="Proteomes" id="UP001219525"/>
    </source>
</evidence>
<name>A0AAD6YD42_9AGAR</name>
<proteinExistence type="predicted"/>
<accession>A0AAD6YD42</accession>
<dbReference type="AlphaFoldDB" id="A0AAD6YD42"/>
<dbReference type="EMBL" id="JARJCW010000019">
    <property type="protein sequence ID" value="KAJ7214559.1"/>
    <property type="molecule type" value="Genomic_DNA"/>
</dbReference>
<comment type="caution">
    <text evidence="1">The sequence shown here is derived from an EMBL/GenBank/DDBJ whole genome shotgun (WGS) entry which is preliminary data.</text>
</comment>
<reference evidence="1" key="1">
    <citation type="submission" date="2023-03" db="EMBL/GenBank/DDBJ databases">
        <title>Massive genome expansion in bonnet fungi (Mycena s.s.) driven by repeated elements and novel gene families across ecological guilds.</title>
        <authorList>
            <consortium name="Lawrence Berkeley National Laboratory"/>
            <person name="Harder C.B."/>
            <person name="Miyauchi S."/>
            <person name="Viragh M."/>
            <person name="Kuo A."/>
            <person name="Thoen E."/>
            <person name="Andreopoulos B."/>
            <person name="Lu D."/>
            <person name="Skrede I."/>
            <person name="Drula E."/>
            <person name="Henrissat B."/>
            <person name="Morin E."/>
            <person name="Kohler A."/>
            <person name="Barry K."/>
            <person name="LaButti K."/>
            <person name="Morin E."/>
            <person name="Salamov A."/>
            <person name="Lipzen A."/>
            <person name="Mereny Z."/>
            <person name="Hegedus B."/>
            <person name="Baldrian P."/>
            <person name="Stursova M."/>
            <person name="Weitz H."/>
            <person name="Taylor A."/>
            <person name="Grigoriev I.V."/>
            <person name="Nagy L.G."/>
            <person name="Martin F."/>
            <person name="Kauserud H."/>
        </authorList>
    </citation>
    <scope>NUCLEOTIDE SEQUENCE</scope>
    <source>
        <strain evidence="1">9144</strain>
    </source>
</reference>
<dbReference type="Proteomes" id="UP001219525">
    <property type="component" value="Unassembled WGS sequence"/>
</dbReference>